<dbReference type="Gene3D" id="2.102.10.10">
    <property type="entry name" value="Rieske [2Fe-2S] iron-sulphur domain"/>
    <property type="match status" value="1"/>
</dbReference>
<dbReference type="Gene3D" id="3.90.380.10">
    <property type="entry name" value="Naphthalene 1,2-dioxygenase Alpha Subunit, Chain A, domain 1"/>
    <property type="match status" value="1"/>
</dbReference>
<evidence type="ECO:0000256" key="3">
    <source>
        <dbReference type="ARBA" id="ARBA00022723"/>
    </source>
</evidence>
<evidence type="ECO:0000313" key="10">
    <source>
        <dbReference type="Proteomes" id="UP000462055"/>
    </source>
</evidence>
<evidence type="ECO:0000259" key="8">
    <source>
        <dbReference type="PROSITE" id="PS51296"/>
    </source>
</evidence>
<sequence length="462" mass="52476">MSETLENVTDAAGAQAPPEPLSEPMTIGVEAYVSEEYARAEGDRLWSRVWQQVARVEELPEVGDWLTYDIVDDSIIVVRTAKDRFRAYHNVCSHRGRRLVDTPPGAHDARGNGRQFVCGFHGWRYGIDGACTHVPEREDWPCGLTDERIALKQVAVDTWGGWVWINMDPDCGPLRDYLEPAASLLDPFQLENMRYRWRRWQVFDCNWKVAFEAFMETYHVPYTHPEFMKFGGFLGWARSHGLHSNIGYDAPKNMDENQAKLRVGTGDDPRVSTAELQTFTWENANTNTTWTLVEVAQELVKDLPEGTSAPEVLGHWLSTARAKDAERGVVWPTVPPEITAKSGTAWQIFPNFQIGHAPNNMLCYRFRPYGHDPDKCIFEAAVYELFPPGEEPETEWIHTPQDDPGWRTVLPQDFSNMAAVQQGMKSRGFSGPKPNPYRERSVVNLHHNLAKYMGTGAPRDLA</sequence>
<dbReference type="InterPro" id="IPR015879">
    <property type="entry name" value="Ring_hydroxy_dOase_asu_C_dom"/>
</dbReference>
<keyword evidence="6" id="KW-0411">Iron-sulfur</keyword>
<keyword evidence="10" id="KW-1185">Reference proteome</keyword>
<dbReference type="SUPFAM" id="SSF55961">
    <property type="entry name" value="Bet v1-like"/>
    <property type="match status" value="1"/>
</dbReference>
<feature type="region of interest" description="Disordered" evidence="7">
    <location>
        <begin position="1"/>
        <end position="23"/>
    </location>
</feature>
<evidence type="ECO:0000313" key="9">
    <source>
        <dbReference type="EMBL" id="MWA02496.1"/>
    </source>
</evidence>
<dbReference type="PROSITE" id="PS51296">
    <property type="entry name" value="RIESKE"/>
    <property type="match status" value="1"/>
</dbReference>
<dbReference type="GO" id="GO:0004497">
    <property type="term" value="F:monooxygenase activity"/>
    <property type="evidence" value="ECO:0007669"/>
    <property type="project" value="UniProtKB-ARBA"/>
</dbReference>
<dbReference type="Pfam" id="PF00848">
    <property type="entry name" value="Ring_hydroxyl_A"/>
    <property type="match status" value="1"/>
</dbReference>
<evidence type="ECO:0000256" key="1">
    <source>
        <dbReference type="ARBA" id="ARBA00001962"/>
    </source>
</evidence>
<dbReference type="EMBL" id="WBMS02000014">
    <property type="protein sequence ID" value="MWA02496.1"/>
    <property type="molecule type" value="Genomic_DNA"/>
</dbReference>
<evidence type="ECO:0000256" key="6">
    <source>
        <dbReference type="ARBA" id="ARBA00023014"/>
    </source>
</evidence>
<keyword evidence="2" id="KW-0001">2Fe-2S</keyword>
<evidence type="ECO:0000256" key="5">
    <source>
        <dbReference type="ARBA" id="ARBA00023004"/>
    </source>
</evidence>
<dbReference type="InterPro" id="IPR001663">
    <property type="entry name" value="Rng_hydr_dOase-A"/>
</dbReference>
<comment type="cofactor">
    <cofactor evidence="1">
        <name>Fe cation</name>
        <dbReference type="ChEBI" id="CHEBI:24875"/>
    </cofactor>
</comment>
<dbReference type="SUPFAM" id="SSF50022">
    <property type="entry name" value="ISP domain"/>
    <property type="match status" value="1"/>
</dbReference>
<dbReference type="Pfam" id="PF00355">
    <property type="entry name" value="Rieske"/>
    <property type="match status" value="1"/>
</dbReference>
<dbReference type="GO" id="GO:0005506">
    <property type="term" value="F:iron ion binding"/>
    <property type="evidence" value="ECO:0007669"/>
    <property type="project" value="InterPro"/>
</dbReference>
<dbReference type="PANTHER" id="PTHR43756">
    <property type="entry name" value="CHOLINE MONOOXYGENASE, CHLOROPLASTIC"/>
    <property type="match status" value="1"/>
</dbReference>
<dbReference type="InterPro" id="IPR036922">
    <property type="entry name" value="Rieske_2Fe-2S_sf"/>
</dbReference>
<dbReference type="AlphaFoldDB" id="A0A6I4MJT8"/>
<evidence type="ECO:0000256" key="4">
    <source>
        <dbReference type="ARBA" id="ARBA00023002"/>
    </source>
</evidence>
<protein>
    <submittedName>
        <fullName evidence="9">Rieske 2Fe-2S domain-containing protein</fullName>
    </submittedName>
</protein>
<dbReference type="RefSeq" id="WP_151594966.1">
    <property type="nucleotide sequence ID" value="NZ_WBMS02000014.1"/>
</dbReference>
<comment type="caution">
    <text evidence="9">The sequence shown here is derived from an EMBL/GenBank/DDBJ whole genome shotgun (WGS) entry which is preliminary data.</text>
</comment>
<reference evidence="9" key="1">
    <citation type="submission" date="2019-12" db="EMBL/GenBank/DDBJ databases">
        <title>Actinomadura physcomitrii sp. nov., a novel actinomycete isolated from moss [Physcomitrium sphaericum (Ludw) Fuernr].</title>
        <authorList>
            <person name="Zhuang X."/>
        </authorList>
    </citation>
    <scope>NUCLEOTIDE SEQUENCE [LARGE SCALE GENOMIC DNA]</scope>
    <source>
        <strain evidence="9">LD22</strain>
    </source>
</reference>
<organism evidence="9 10">
    <name type="scientific">Actinomadura physcomitrii</name>
    <dbReference type="NCBI Taxonomy" id="2650748"/>
    <lineage>
        <taxon>Bacteria</taxon>
        <taxon>Bacillati</taxon>
        <taxon>Actinomycetota</taxon>
        <taxon>Actinomycetes</taxon>
        <taxon>Streptosporangiales</taxon>
        <taxon>Thermomonosporaceae</taxon>
        <taxon>Actinomadura</taxon>
    </lineage>
</organism>
<feature type="domain" description="Rieske" evidence="8">
    <location>
        <begin position="50"/>
        <end position="165"/>
    </location>
</feature>
<dbReference type="PRINTS" id="PR00090">
    <property type="entry name" value="RNGDIOXGNASE"/>
</dbReference>
<gene>
    <name evidence="9" type="ORF">F8568_019385</name>
</gene>
<keyword evidence="3" id="KW-0479">Metal-binding</keyword>
<name>A0A6I4MJT8_9ACTN</name>
<keyword evidence="5" id="KW-0408">Iron</keyword>
<dbReference type="Proteomes" id="UP000462055">
    <property type="component" value="Unassembled WGS sequence"/>
</dbReference>
<dbReference type="PANTHER" id="PTHR43756:SF5">
    <property type="entry name" value="CHOLINE MONOOXYGENASE, CHLOROPLASTIC"/>
    <property type="match status" value="1"/>
</dbReference>
<keyword evidence="4" id="KW-0560">Oxidoreductase</keyword>
<evidence type="ECO:0000256" key="2">
    <source>
        <dbReference type="ARBA" id="ARBA00022714"/>
    </source>
</evidence>
<accession>A0A6I4MJT8</accession>
<evidence type="ECO:0000256" key="7">
    <source>
        <dbReference type="SAM" id="MobiDB-lite"/>
    </source>
</evidence>
<dbReference type="GO" id="GO:0051537">
    <property type="term" value="F:2 iron, 2 sulfur cluster binding"/>
    <property type="evidence" value="ECO:0007669"/>
    <property type="project" value="UniProtKB-KW"/>
</dbReference>
<proteinExistence type="predicted"/>
<dbReference type="GO" id="GO:0016705">
    <property type="term" value="F:oxidoreductase activity, acting on paired donors, with incorporation or reduction of molecular oxygen"/>
    <property type="evidence" value="ECO:0007669"/>
    <property type="project" value="UniProtKB-ARBA"/>
</dbReference>
<dbReference type="CDD" id="cd03469">
    <property type="entry name" value="Rieske_RO_Alpha_N"/>
    <property type="match status" value="1"/>
</dbReference>
<dbReference type="InterPro" id="IPR017941">
    <property type="entry name" value="Rieske_2Fe-2S"/>
</dbReference>